<proteinExistence type="predicted"/>
<organism evidence="2 3">
    <name type="scientific">Lampropedia puyangensis</name>
    <dbReference type="NCBI Taxonomy" id="1330072"/>
    <lineage>
        <taxon>Bacteria</taxon>
        <taxon>Pseudomonadati</taxon>
        <taxon>Pseudomonadota</taxon>
        <taxon>Betaproteobacteria</taxon>
        <taxon>Burkholderiales</taxon>
        <taxon>Comamonadaceae</taxon>
        <taxon>Lampropedia</taxon>
    </lineage>
</organism>
<dbReference type="InterPro" id="IPR021762">
    <property type="entry name" value="DUF3325"/>
</dbReference>
<reference evidence="2 3" key="1">
    <citation type="journal article" date="2015" name="Antonie Van Leeuwenhoek">
        <title>Lampropedia puyangensis sp. nov., isolated from symptomatic bark of Populus ? euramericana canker and emended description of Lampropedia hyalina (Ehrenberg 1832) Lee et al. 2004.</title>
        <authorList>
            <person name="Li Y."/>
            <person name="Wang T."/>
            <person name="Piao C.G."/>
            <person name="Wang L.F."/>
            <person name="Tian G.Z."/>
            <person name="Zhu T.H."/>
            <person name="Guo M.W."/>
        </authorList>
    </citation>
    <scope>NUCLEOTIDE SEQUENCE [LARGE SCALE GENOMIC DNA]</scope>
    <source>
        <strain evidence="2 3">2-bin</strain>
    </source>
</reference>
<protein>
    <submittedName>
        <fullName evidence="2">DUF3325 domain-containing protein</fullName>
    </submittedName>
</protein>
<evidence type="ECO:0000313" key="2">
    <source>
        <dbReference type="EMBL" id="THU05113.1"/>
    </source>
</evidence>
<feature type="transmembrane region" description="Helical" evidence="1">
    <location>
        <begin position="66"/>
        <end position="87"/>
    </location>
</feature>
<dbReference type="Pfam" id="PF11804">
    <property type="entry name" value="DUF3325"/>
    <property type="match status" value="1"/>
</dbReference>
<comment type="caution">
    <text evidence="2">The sequence shown here is derived from an EMBL/GenBank/DDBJ whole genome shotgun (WGS) entry which is preliminary data.</text>
</comment>
<name>A0A4S8FBT9_9BURK</name>
<feature type="transmembrane region" description="Helical" evidence="1">
    <location>
        <begin position="43"/>
        <end position="60"/>
    </location>
</feature>
<dbReference type="AlphaFoldDB" id="A0A4S8FBT9"/>
<keyword evidence="1" id="KW-0472">Membrane</keyword>
<keyword evidence="1" id="KW-0812">Transmembrane</keyword>
<dbReference type="OrthoDB" id="8797226at2"/>
<dbReference type="RefSeq" id="WP_136571825.1">
    <property type="nucleotide sequence ID" value="NZ_STFG01000001.1"/>
</dbReference>
<dbReference type="EMBL" id="STFG01000001">
    <property type="protein sequence ID" value="THU05113.1"/>
    <property type="molecule type" value="Genomic_DNA"/>
</dbReference>
<keyword evidence="1" id="KW-1133">Transmembrane helix</keyword>
<feature type="transmembrane region" description="Helical" evidence="1">
    <location>
        <begin position="6"/>
        <end position="22"/>
    </location>
</feature>
<evidence type="ECO:0000313" key="3">
    <source>
        <dbReference type="Proteomes" id="UP000308917"/>
    </source>
</evidence>
<gene>
    <name evidence="2" type="ORF">E9531_00745</name>
</gene>
<accession>A0A4S8FBT9</accession>
<keyword evidence="3" id="KW-1185">Reference proteome</keyword>
<sequence>MTPICSFILSLAAWTVIALSMQRHHADFVATEWPATKLRAWRIAGWLLLIASAVPCWLHWSPSVAIAAWLGLLTLSAITLGLSLTYLPKHMLKIFQ</sequence>
<dbReference type="Proteomes" id="UP000308917">
    <property type="component" value="Unassembled WGS sequence"/>
</dbReference>
<evidence type="ECO:0000256" key="1">
    <source>
        <dbReference type="SAM" id="Phobius"/>
    </source>
</evidence>